<evidence type="ECO:0000259" key="8">
    <source>
        <dbReference type="Pfam" id="PF01432"/>
    </source>
</evidence>
<evidence type="ECO:0000313" key="9">
    <source>
        <dbReference type="EMBL" id="KAL3110157.1"/>
    </source>
</evidence>
<protein>
    <recommendedName>
        <fullName evidence="8">Peptidase M3A/M3B catalytic domain-containing protein</fullName>
    </recommendedName>
</protein>
<comment type="cofactor">
    <cofactor evidence="7">
        <name>Zn(2+)</name>
        <dbReference type="ChEBI" id="CHEBI:29105"/>
    </cofactor>
    <text evidence="7">Binds 1 zinc ion.</text>
</comment>
<comment type="similarity">
    <text evidence="1 7">Belongs to the peptidase M3 family.</text>
</comment>
<comment type="caution">
    <text evidence="9">The sequence shown here is derived from an EMBL/GenBank/DDBJ whole genome shotgun (WGS) entry which is preliminary data.</text>
</comment>
<keyword evidence="10" id="KW-1185">Reference proteome</keyword>
<dbReference type="EMBL" id="JBICBT010000549">
    <property type="protein sequence ID" value="KAL3110157.1"/>
    <property type="molecule type" value="Genomic_DNA"/>
</dbReference>
<evidence type="ECO:0000313" key="10">
    <source>
        <dbReference type="Proteomes" id="UP001620626"/>
    </source>
</evidence>
<dbReference type="GO" id="GO:0046872">
    <property type="term" value="F:metal ion binding"/>
    <property type="evidence" value="ECO:0007669"/>
    <property type="project" value="UniProtKB-UniRule"/>
</dbReference>
<dbReference type="Pfam" id="PF01432">
    <property type="entry name" value="Peptidase_M3"/>
    <property type="match status" value="1"/>
</dbReference>
<keyword evidence="6 7" id="KW-0482">Metalloprotease</keyword>
<dbReference type="InterPro" id="IPR024079">
    <property type="entry name" value="MetalloPept_cat_dom_sf"/>
</dbReference>
<proteinExistence type="inferred from homology"/>
<dbReference type="GO" id="GO:0008237">
    <property type="term" value="F:metallopeptidase activity"/>
    <property type="evidence" value="ECO:0007669"/>
    <property type="project" value="UniProtKB-KW"/>
</dbReference>
<feature type="domain" description="Peptidase M3A/M3B catalytic" evidence="8">
    <location>
        <begin position="331"/>
        <end position="791"/>
    </location>
</feature>
<gene>
    <name evidence="9" type="ORF">niasHT_015760</name>
</gene>
<dbReference type="InterPro" id="IPR024077">
    <property type="entry name" value="Neurolysin/TOP_dom2"/>
</dbReference>
<evidence type="ECO:0000256" key="2">
    <source>
        <dbReference type="ARBA" id="ARBA00022670"/>
    </source>
</evidence>
<evidence type="ECO:0000256" key="7">
    <source>
        <dbReference type="RuleBase" id="RU003435"/>
    </source>
</evidence>
<evidence type="ECO:0000256" key="1">
    <source>
        <dbReference type="ARBA" id="ARBA00006040"/>
    </source>
</evidence>
<evidence type="ECO:0000256" key="6">
    <source>
        <dbReference type="ARBA" id="ARBA00023049"/>
    </source>
</evidence>
<keyword evidence="5 7" id="KW-0862">Zinc</keyword>
<dbReference type="GO" id="GO:0006508">
    <property type="term" value="P:proteolysis"/>
    <property type="evidence" value="ECO:0007669"/>
    <property type="project" value="UniProtKB-KW"/>
</dbReference>
<dbReference type="InterPro" id="IPR045090">
    <property type="entry name" value="Pept_M3A_M3B"/>
</dbReference>
<dbReference type="SUPFAM" id="SSF55486">
    <property type="entry name" value="Metalloproteases ('zincins'), catalytic domain"/>
    <property type="match status" value="1"/>
</dbReference>
<dbReference type="PANTHER" id="PTHR11804:SF83">
    <property type="entry name" value="LD37516P"/>
    <property type="match status" value="1"/>
</dbReference>
<name>A0ABD2L5G0_9BILA</name>
<accession>A0ABD2L5G0</accession>
<dbReference type="InterPro" id="IPR001567">
    <property type="entry name" value="Pept_M3A_M3B_dom"/>
</dbReference>
<dbReference type="Gene3D" id="1.10.1370.10">
    <property type="entry name" value="Neurolysin, domain 3"/>
    <property type="match status" value="1"/>
</dbReference>
<dbReference type="AlphaFoldDB" id="A0ABD2L5G0"/>
<dbReference type="Proteomes" id="UP001620626">
    <property type="component" value="Unassembled WGS sequence"/>
</dbReference>
<keyword evidence="2 7" id="KW-0645">Protease</keyword>
<evidence type="ECO:0000256" key="3">
    <source>
        <dbReference type="ARBA" id="ARBA00022723"/>
    </source>
</evidence>
<sequence>MLACIRFKSLGNIQCTLSEMSRAHLILQRFIVKTAGIGMENKRCFSNTKKLEAIRWVMQNRKPHNQTGYFITLPNVPDENAENNALLESIEHNSKWPPLQSATPDEFYEGTVKLILEYGASVWEHLDLLDEDAKKTAKGDPNVQRRTFDNTVSSLIDEEYDVYYALNTLLVKMFTDWPDCHPSLFREDLYQVQNTFQSELSERWTEPTWVEAVKQAHENDAGKLKQWQQRYLDWMILQARLCGYLTVKKNDKKAQLQQEVNFSWNSATNQFCFRFLANHMQDNGVIVPIEHRYLLKSAPPRALALLSKGNDPENGPWEVTSKKHDALFAALNYCSAREIRQGLWQSYVTRSAFSSQMLNNSQNIEELRHNTEGFAKALGFSSTAHHRISSKMAGSPQTVRVFVDELTRRFRPVFFSRLEGAWKTYAEEQEERVISDLEAFDLFYICRREAEHNQNVDSLELMKHFPVLSTFDKMLLLSSELFNIEFREVTNDYENQSFERCDPSVRLFDVTDNATNSRIGFLYVDIFSRQTKKIGRGQWLSMLGRPANQLRGLDTLVYFLGAHPHSENEHESLLHHEELSEMLSTFGRALQLLFSRAPCHFLSLPLAPYYASDFDANDFMPAFMKFCIYKPRFLGLLSSPNSQNGQQLCAEKATAYANALQRATFWDSYRVLFWTDFDLTIHNMHDWRKKFWLDLYKQMYSEYFPTFKERNYQPCSFTSIFGLSSWSGLFYRKLWAEMLALDVHKTFETEGNAKVTADRLKTEWLNHGATELQSELFRRFQGREPNMGGICDFYDPEPFEERTEQKID</sequence>
<dbReference type="PANTHER" id="PTHR11804">
    <property type="entry name" value="PROTEASE M3 THIMET OLIGOPEPTIDASE-RELATED"/>
    <property type="match status" value="1"/>
</dbReference>
<reference evidence="9 10" key="1">
    <citation type="submission" date="2024-10" db="EMBL/GenBank/DDBJ databases">
        <authorList>
            <person name="Kim D."/>
        </authorList>
    </citation>
    <scope>NUCLEOTIDE SEQUENCE [LARGE SCALE GENOMIC DNA]</scope>
    <source>
        <strain evidence="9">BH-2024</strain>
    </source>
</reference>
<dbReference type="Gene3D" id="3.40.390.10">
    <property type="entry name" value="Collagenase (Catalytic Domain)"/>
    <property type="match status" value="1"/>
</dbReference>
<keyword evidence="4 7" id="KW-0378">Hydrolase</keyword>
<evidence type="ECO:0000256" key="4">
    <source>
        <dbReference type="ARBA" id="ARBA00022801"/>
    </source>
</evidence>
<evidence type="ECO:0000256" key="5">
    <source>
        <dbReference type="ARBA" id="ARBA00022833"/>
    </source>
</evidence>
<organism evidence="9 10">
    <name type="scientific">Heterodera trifolii</name>
    <dbReference type="NCBI Taxonomy" id="157864"/>
    <lineage>
        <taxon>Eukaryota</taxon>
        <taxon>Metazoa</taxon>
        <taxon>Ecdysozoa</taxon>
        <taxon>Nematoda</taxon>
        <taxon>Chromadorea</taxon>
        <taxon>Rhabditida</taxon>
        <taxon>Tylenchina</taxon>
        <taxon>Tylenchomorpha</taxon>
        <taxon>Tylenchoidea</taxon>
        <taxon>Heteroderidae</taxon>
        <taxon>Heteroderinae</taxon>
        <taxon>Heterodera</taxon>
    </lineage>
</organism>
<keyword evidence="3 7" id="KW-0479">Metal-binding</keyword>